<dbReference type="InterPro" id="IPR000836">
    <property type="entry name" value="PRTase_dom"/>
</dbReference>
<sequence>MDLRELSTGLLDLLLPGACGGCGRAGPGWCASCDAQLSRPYSIALPGGPDVLAVGRYHGPLRTALLAFKERGRRDLGAALAGLLAAAVTPALPRVPCRSSTPDGPRAAPVSWLVPAPSRPAAARARGGDHVLRLCRLLAGLLAGAGHEVALAPALQLGRRARDSVGLDAGERVANLAGRLRVRPAGLPPPGTAVLLVDDVVTSGATLRACRDVLAGAGVRVDLALVLCDATGRASMPGRRQSLSWRG</sequence>
<dbReference type="InterPro" id="IPR051910">
    <property type="entry name" value="ComF/GntX_DNA_util-trans"/>
</dbReference>
<gene>
    <name evidence="2" type="ORF">ACFQE5_15215</name>
</gene>
<name>A0ABW1J410_9PSEU</name>
<evidence type="ECO:0000313" key="2">
    <source>
        <dbReference type="EMBL" id="MFC5995563.1"/>
    </source>
</evidence>
<reference evidence="3" key="1">
    <citation type="journal article" date="2019" name="Int. J. Syst. Evol. Microbiol.">
        <title>The Global Catalogue of Microorganisms (GCM) 10K type strain sequencing project: providing services to taxonomists for standard genome sequencing and annotation.</title>
        <authorList>
            <consortium name="The Broad Institute Genomics Platform"/>
            <consortium name="The Broad Institute Genome Sequencing Center for Infectious Disease"/>
            <person name="Wu L."/>
            <person name="Ma J."/>
        </authorList>
    </citation>
    <scope>NUCLEOTIDE SEQUENCE [LARGE SCALE GENOMIC DNA]</scope>
    <source>
        <strain evidence="3">CCM 8391</strain>
    </source>
</reference>
<keyword evidence="3" id="KW-1185">Reference proteome</keyword>
<proteinExistence type="inferred from homology"/>
<dbReference type="EMBL" id="JBHSQW010000031">
    <property type="protein sequence ID" value="MFC5995563.1"/>
    <property type="molecule type" value="Genomic_DNA"/>
</dbReference>
<dbReference type="Gene3D" id="3.40.50.2020">
    <property type="match status" value="1"/>
</dbReference>
<dbReference type="Proteomes" id="UP001596302">
    <property type="component" value="Unassembled WGS sequence"/>
</dbReference>
<dbReference type="PANTHER" id="PTHR47505:SF1">
    <property type="entry name" value="DNA UTILIZATION PROTEIN YHGH"/>
    <property type="match status" value="1"/>
</dbReference>
<protein>
    <submittedName>
        <fullName evidence="2">ComF family protein</fullName>
    </submittedName>
</protein>
<organism evidence="2 3">
    <name type="scientific">Pseudonocardia hispaniensis</name>
    <dbReference type="NCBI Taxonomy" id="904933"/>
    <lineage>
        <taxon>Bacteria</taxon>
        <taxon>Bacillati</taxon>
        <taxon>Actinomycetota</taxon>
        <taxon>Actinomycetes</taxon>
        <taxon>Pseudonocardiales</taxon>
        <taxon>Pseudonocardiaceae</taxon>
        <taxon>Pseudonocardia</taxon>
    </lineage>
</organism>
<evidence type="ECO:0000313" key="3">
    <source>
        <dbReference type="Proteomes" id="UP001596302"/>
    </source>
</evidence>
<dbReference type="PANTHER" id="PTHR47505">
    <property type="entry name" value="DNA UTILIZATION PROTEIN YHGH"/>
    <property type="match status" value="1"/>
</dbReference>
<comment type="caution">
    <text evidence="2">The sequence shown here is derived from an EMBL/GenBank/DDBJ whole genome shotgun (WGS) entry which is preliminary data.</text>
</comment>
<dbReference type="InterPro" id="IPR029057">
    <property type="entry name" value="PRTase-like"/>
</dbReference>
<dbReference type="CDD" id="cd06223">
    <property type="entry name" value="PRTases_typeI"/>
    <property type="match status" value="1"/>
</dbReference>
<comment type="similarity">
    <text evidence="1">Belongs to the ComF/GntX family.</text>
</comment>
<dbReference type="SUPFAM" id="SSF53271">
    <property type="entry name" value="PRTase-like"/>
    <property type="match status" value="1"/>
</dbReference>
<evidence type="ECO:0000256" key="1">
    <source>
        <dbReference type="ARBA" id="ARBA00008007"/>
    </source>
</evidence>
<accession>A0ABW1J410</accession>
<dbReference type="RefSeq" id="WP_379585646.1">
    <property type="nucleotide sequence ID" value="NZ_JBHSQW010000031.1"/>
</dbReference>